<dbReference type="Proteomes" id="UP000722791">
    <property type="component" value="Unassembled WGS sequence"/>
</dbReference>
<feature type="compositionally biased region" description="Low complexity" evidence="1">
    <location>
        <begin position="439"/>
        <end position="449"/>
    </location>
</feature>
<feature type="compositionally biased region" description="Basic and acidic residues" evidence="1">
    <location>
        <begin position="1"/>
        <end position="22"/>
    </location>
</feature>
<organism evidence="2 4">
    <name type="scientific">Volvox reticuliferus</name>
    <dbReference type="NCBI Taxonomy" id="1737510"/>
    <lineage>
        <taxon>Eukaryota</taxon>
        <taxon>Viridiplantae</taxon>
        <taxon>Chlorophyta</taxon>
        <taxon>core chlorophytes</taxon>
        <taxon>Chlorophyceae</taxon>
        <taxon>CS clade</taxon>
        <taxon>Chlamydomonadales</taxon>
        <taxon>Volvocaceae</taxon>
        <taxon>Volvox</taxon>
    </lineage>
</organism>
<feature type="region of interest" description="Disordered" evidence="1">
    <location>
        <begin position="1"/>
        <end position="25"/>
    </location>
</feature>
<evidence type="ECO:0000313" key="4">
    <source>
        <dbReference type="Proteomes" id="UP000747110"/>
    </source>
</evidence>
<evidence type="ECO:0000256" key="1">
    <source>
        <dbReference type="SAM" id="MobiDB-lite"/>
    </source>
</evidence>
<accession>A0A8J4FFJ9</accession>
<sequence>MNQEKEKDVAEEEVIRNPDTSEKAGIPWPQAQKIKLPLILPKLVSEPVGARKQVRLLEEMLPWCILRRDYGVAMRLCSMLMLRLDAMYLRKRPGLLKKDYFKRHKNTLVRWIGCCTEALLATGFSTHGAVLDILRMLVFVQPNYRQGELTAADLAVHLLEEGEVEEAERVMSLQLCTMPETTATKAPRLALRGFLDYASWMRFYLRHVQQVAEAQVGRESEDEEEADGGLRSPLRSGPAAAPDQLLPHLPHQVNGWEHVPKAWSRANAHMDFREHWQKCEQCLKQVIMHHPSKSVKLAYYLAQTYCAAGKVDRAVWIGARVAFTAPGDPDAVALAVLMSQLMDTYSQQLSQLDAAAALPPGTAATLLRLTCIRSDADVGGGAGGEGAGYAVGKRLQERQEDDHYRDAEEEWQEQEPLAKDVDPSGRRAVRNTEAPPVQVVATTRPPRTGTAAVLLAGAMARKRSESGKMEGPPTEGAVSAAAQVAPAAAAAAAVEQEPGPAPSTSQPQASRAGKTQQQTHGQQSARAARKDTKATKTVGSSGSLKPGGFHDLVEMQLEALKSDPLCAAALAGLVRSGNHCSSCAVALVRGCLLHLDSCTTGVVFSSYEVDVWARLDSALQELAAMVTAAPRGPQRTAARNTQWCAAGDAVAANGGSRKRKCADHDGMDDNLEPVMLWQKRVAPELRSRSEWWVHTAFSEPPVLFSRDDIGSDGGTLLLLPEEALIKHLQHRASVAAVMMGPCNYYTQHVLREMQLLRQRLEDHLAAARHPWKNLEERCRRRHSQKQPQRGYAGHHAARRSLDSSEVSSEGLKEDDAMDVDDVGVKDEAEIMKLETALAVMDSCIASVREAMNSITALVRRLAPPPPPPSSLPRPLPPTLLASVPRALRRRSAPTDTEAAAAIAVAPVSFM</sequence>
<dbReference type="EMBL" id="BNCQ01000005">
    <property type="protein sequence ID" value="GIL97741.1"/>
    <property type="molecule type" value="Genomic_DNA"/>
</dbReference>
<feature type="region of interest" description="Disordered" evidence="1">
    <location>
        <begin position="776"/>
        <end position="820"/>
    </location>
</feature>
<comment type="caution">
    <text evidence="2">The sequence shown here is derived from an EMBL/GenBank/DDBJ whole genome shotgun (WGS) entry which is preliminary data.</text>
</comment>
<feature type="compositionally biased region" description="Low complexity" evidence="1">
    <location>
        <begin position="475"/>
        <end position="498"/>
    </location>
</feature>
<protein>
    <submittedName>
        <fullName evidence="2">Uncharacterized protein</fullName>
    </submittedName>
</protein>
<feature type="compositionally biased region" description="Basic and acidic residues" evidence="1">
    <location>
        <begin position="416"/>
        <end position="425"/>
    </location>
</feature>
<keyword evidence="4" id="KW-1185">Reference proteome</keyword>
<name>A0A8J4FFJ9_9CHLO</name>
<feature type="region of interest" description="Disordered" evidence="1">
    <location>
        <begin position="215"/>
        <end position="237"/>
    </location>
</feature>
<feature type="region of interest" description="Disordered" evidence="1">
    <location>
        <begin position="396"/>
        <end position="449"/>
    </location>
</feature>
<dbReference type="AlphaFoldDB" id="A0A8J4FFJ9"/>
<feature type="compositionally biased region" description="Basic and acidic residues" evidence="1">
    <location>
        <begin position="396"/>
        <end position="406"/>
    </location>
</feature>
<dbReference type="EMBL" id="BNCP01000002">
    <property type="protein sequence ID" value="GIL70023.1"/>
    <property type="molecule type" value="Genomic_DNA"/>
</dbReference>
<evidence type="ECO:0000313" key="2">
    <source>
        <dbReference type="EMBL" id="GIL70023.1"/>
    </source>
</evidence>
<dbReference type="OrthoDB" id="543316at2759"/>
<evidence type="ECO:0000313" key="3">
    <source>
        <dbReference type="EMBL" id="GIL97741.1"/>
    </source>
</evidence>
<dbReference type="Proteomes" id="UP000747110">
    <property type="component" value="Unassembled WGS sequence"/>
</dbReference>
<feature type="compositionally biased region" description="Polar residues" evidence="1">
    <location>
        <begin position="502"/>
        <end position="524"/>
    </location>
</feature>
<gene>
    <name evidence="2" type="ORF">Vretifemale_859</name>
    <name evidence="3" type="ORF">Vretimale_3304</name>
</gene>
<feature type="region of interest" description="Disordered" evidence="1">
    <location>
        <begin position="461"/>
        <end position="547"/>
    </location>
</feature>
<reference evidence="2" key="1">
    <citation type="journal article" date="2021" name="Proc. Natl. Acad. Sci. U.S.A.">
        <title>Three genomes in the algal genus Volvox reveal the fate of a haploid sex-determining region after a transition to homothallism.</title>
        <authorList>
            <person name="Yamamoto K."/>
            <person name="Hamaji T."/>
            <person name="Kawai-Toyooka H."/>
            <person name="Matsuzaki R."/>
            <person name="Takahashi F."/>
            <person name="Nishimura Y."/>
            <person name="Kawachi M."/>
            <person name="Noguchi H."/>
            <person name="Minakuchi Y."/>
            <person name="Umen J.G."/>
            <person name="Toyoda A."/>
            <person name="Nozaki H."/>
        </authorList>
    </citation>
    <scope>NUCLEOTIDE SEQUENCE</scope>
    <source>
        <strain evidence="3">NIES-3785</strain>
        <strain evidence="2">NIES-3786</strain>
    </source>
</reference>
<proteinExistence type="predicted"/>